<evidence type="ECO:0000256" key="2">
    <source>
        <dbReference type="ARBA" id="ARBA00023125"/>
    </source>
</evidence>
<organism evidence="5 6">
    <name type="scientific">Aquicoccus porphyridii</name>
    <dbReference type="NCBI Taxonomy" id="1852029"/>
    <lineage>
        <taxon>Bacteria</taxon>
        <taxon>Pseudomonadati</taxon>
        <taxon>Pseudomonadota</taxon>
        <taxon>Alphaproteobacteria</taxon>
        <taxon>Rhodobacterales</taxon>
        <taxon>Paracoccaceae</taxon>
        <taxon>Aquicoccus</taxon>
    </lineage>
</organism>
<dbReference type="Pfam" id="PF01638">
    <property type="entry name" value="HxlR"/>
    <property type="match status" value="1"/>
</dbReference>
<keyword evidence="3" id="KW-0804">Transcription</keyword>
<keyword evidence="1" id="KW-0805">Transcription regulation</keyword>
<evidence type="ECO:0000259" key="4">
    <source>
        <dbReference type="PROSITE" id="PS51118"/>
    </source>
</evidence>
<protein>
    <submittedName>
        <fullName evidence="5">Helix-turn-helix transcriptional regulator</fullName>
    </submittedName>
</protein>
<dbReference type="EMBL" id="VINQ01000020">
    <property type="protein sequence ID" value="KAA0910036.1"/>
    <property type="molecule type" value="Genomic_DNA"/>
</dbReference>
<evidence type="ECO:0000256" key="1">
    <source>
        <dbReference type="ARBA" id="ARBA00023015"/>
    </source>
</evidence>
<keyword evidence="6" id="KW-1185">Reference proteome</keyword>
<comment type="caution">
    <text evidence="5">The sequence shown here is derived from an EMBL/GenBank/DDBJ whole genome shotgun (WGS) entry which is preliminary data.</text>
</comment>
<dbReference type="AlphaFoldDB" id="A0A5A9YYR7"/>
<dbReference type="SUPFAM" id="SSF46785">
    <property type="entry name" value="Winged helix' DNA-binding domain"/>
    <property type="match status" value="1"/>
</dbReference>
<gene>
    <name evidence="5" type="ORF">FLO80_18840</name>
</gene>
<name>A0A5A9YYR7_9RHOB</name>
<dbReference type="PANTHER" id="PTHR33204">
    <property type="entry name" value="TRANSCRIPTIONAL REGULATOR, MARR FAMILY"/>
    <property type="match status" value="1"/>
</dbReference>
<evidence type="ECO:0000313" key="6">
    <source>
        <dbReference type="Proteomes" id="UP000325291"/>
    </source>
</evidence>
<dbReference type="GO" id="GO:0003677">
    <property type="term" value="F:DNA binding"/>
    <property type="evidence" value="ECO:0007669"/>
    <property type="project" value="UniProtKB-KW"/>
</dbReference>
<evidence type="ECO:0000313" key="5">
    <source>
        <dbReference type="EMBL" id="KAA0910036.1"/>
    </source>
</evidence>
<dbReference type="PROSITE" id="PS51118">
    <property type="entry name" value="HTH_HXLR"/>
    <property type="match status" value="1"/>
</dbReference>
<sequence>MTKPKHEFRSRCSIARSLEILGDKWTLLVVRDLMWHGKHTFQELQNSEEHLPPNLLSQRLKRLMDWDLVERQAYQDRPVRYRYTLTDRGRELEPTLLQIMGWGHAHLGGGLYDPAQGKTVAKAST</sequence>
<dbReference type="PANTHER" id="PTHR33204:SF18">
    <property type="entry name" value="TRANSCRIPTIONAL REGULATORY PROTEIN"/>
    <property type="match status" value="1"/>
</dbReference>
<keyword evidence="2" id="KW-0238">DNA-binding</keyword>
<dbReference type="Proteomes" id="UP000325291">
    <property type="component" value="Unassembled WGS sequence"/>
</dbReference>
<accession>A0A5A9YYR7</accession>
<dbReference type="Gene3D" id="1.10.10.10">
    <property type="entry name" value="Winged helix-like DNA-binding domain superfamily/Winged helix DNA-binding domain"/>
    <property type="match status" value="1"/>
</dbReference>
<dbReference type="InterPro" id="IPR002577">
    <property type="entry name" value="HTH_HxlR"/>
</dbReference>
<dbReference type="InterPro" id="IPR036390">
    <property type="entry name" value="WH_DNA-bd_sf"/>
</dbReference>
<proteinExistence type="predicted"/>
<reference evidence="5 6" key="1">
    <citation type="submission" date="2019-07" db="EMBL/GenBank/DDBJ databases">
        <title>Aquicoccus porphyridii gen. nov., sp. nov., isolated from a small marine red alga, Porphyridium marinum.</title>
        <authorList>
            <person name="Liu L."/>
        </authorList>
    </citation>
    <scope>NUCLEOTIDE SEQUENCE [LARGE SCALE GENOMIC DNA]</scope>
    <source>
        <strain evidence="5 6">L1 8-17</strain>
    </source>
</reference>
<dbReference type="InterPro" id="IPR036388">
    <property type="entry name" value="WH-like_DNA-bd_sf"/>
</dbReference>
<evidence type="ECO:0000256" key="3">
    <source>
        <dbReference type="ARBA" id="ARBA00023163"/>
    </source>
</evidence>
<feature type="domain" description="HTH hxlR-type" evidence="4">
    <location>
        <begin position="12"/>
        <end position="111"/>
    </location>
</feature>